<keyword evidence="10" id="KW-1185">Reference proteome</keyword>
<organism evidence="9 10">
    <name type="scientific">Aeoliella straminimaris</name>
    <dbReference type="NCBI Taxonomy" id="2954799"/>
    <lineage>
        <taxon>Bacteria</taxon>
        <taxon>Pseudomonadati</taxon>
        <taxon>Planctomycetota</taxon>
        <taxon>Planctomycetia</taxon>
        <taxon>Pirellulales</taxon>
        <taxon>Lacipirellulaceae</taxon>
        <taxon>Aeoliella</taxon>
    </lineage>
</organism>
<dbReference type="InterPro" id="IPR018490">
    <property type="entry name" value="cNMP-bd_dom_sf"/>
</dbReference>
<evidence type="ECO:0000256" key="2">
    <source>
        <dbReference type="ARBA" id="ARBA00008017"/>
    </source>
</evidence>
<name>A0A9X2JEN4_9BACT</name>
<dbReference type="InterPro" id="IPR014710">
    <property type="entry name" value="RmlC-like_jellyroll"/>
</dbReference>
<dbReference type="InterPro" id="IPR011066">
    <property type="entry name" value="MscS_channel_C_sf"/>
</dbReference>
<dbReference type="SUPFAM" id="SSF51206">
    <property type="entry name" value="cAMP-binding domain-like"/>
    <property type="match status" value="1"/>
</dbReference>
<sequence length="482" mass="53515">MEDQYTWSVSLVVGFPLAMLAVGELGHRLHRRDHFLSTPLKHFRLLVLPMLGAYLLLTKVVGVESNSIAARIALTALLIVSIYSVLSLFKAVVFQGAEKGSWQHKVPRILTDLVRLALVTLGSVFVLSAVWGQNLGQMMTALGVGSIVLGLALQEPLGNVFSGVFLLVERPVELGDWMEIDGKAGRVIEINWRSVHLVNRMMELIVVPNSVLAQGQFKNFSRPKSHICQTAEIGFSYDDPPNEVKEILLRVVRQVPGVLLDPPPRIHTAGYGDYCINYIIKFYASDYSQQFDIIDELMTRIWYASRRSGLTIPYPIATEIQASQEEMTESANRLDVEDLLKPLRSLGLSDEDELARRLKRVSLRSFGTGEVIVEEGEHLAGLHLIVRGVATMSLRGAAGTKLEIGTLTEGEFFGERALLSRQVSEVTIEAQEDVEILLLDGDLLQSALQSSPRVAREIGNVIETRNRDLRRVRSGEPSRDVA</sequence>
<keyword evidence="3" id="KW-1003">Cell membrane</keyword>
<dbReference type="PANTHER" id="PTHR30221">
    <property type="entry name" value="SMALL-CONDUCTANCE MECHANOSENSITIVE CHANNEL"/>
    <property type="match status" value="1"/>
</dbReference>
<evidence type="ECO:0000259" key="8">
    <source>
        <dbReference type="PROSITE" id="PS50042"/>
    </source>
</evidence>
<dbReference type="Gene3D" id="1.10.287.1260">
    <property type="match status" value="1"/>
</dbReference>
<feature type="transmembrane region" description="Helical" evidence="7">
    <location>
        <begin position="43"/>
        <end position="62"/>
    </location>
</feature>
<dbReference type="RefSeq" id="WP_252850951.1">
    <property type="nucleotide sequence ID" value="NZ_JAMXLR010000012.1"/>
</dbReference>
<evidence type="ECO:0000256" key="7">
    <source>
        <dbReference type="SAM" id="Phobius"/>
    </source>
</evidence>
<dbReference type="Pfam" id="PF00924">
    <property type="entry name" value="MS_channel_2nd"/>
    <property type="match status" value="1"/>
</dbReference>
<dbReference type="InterPro" id="IPR023408">
    <property type="entry name" value="MscS_beta-dom_sf"/>
</dbReference>
<dbReference type="Gene3D" id="2.60.120.10">
    <property type="entry name" value="Jelly Rolls"/>
    <property type="match status" value="1"/>
</dbReference>
<evidence type="ECO:0000256" key="6">
    <source>
        <dbReference type="ARBA" id="ARBA00023136"/>
    </source>
</evidence>
<dbReference type="InterPro" id="IPR000595">
    <property type="entry name" value="cNMP-bd_dom"/>
</dbReference>
<dbReference type="CDD" id="cd00038">
    <property type="entry name" value="CAP_ED"/>
    <property type="match status" value="1"/>
</dbReference>
<dbReference type="InterPro" id="IPR010920">
    <property type="entry name" value="LSM_dom_sf"/>
</dbReference>
<dbReference type="Pfam" id="PF21082">
    <property type="entry name" value="MS_channel_3rd"/>
    <property type="match status" value="1"/>
</dbReference>
<gene>
    <name evidence="9" type="ORF">NG895_02920</name>
</gene>
<evidence type="ECO:0000313" key="10">
    <source>
        <dbReference type="Proteomes" id="UP001155241"/>
    </source>
</evidence>
<protein>
    <submittedName>
        <fullName evidence="9">Mechanosensitive ion channel family protein</fullName>
    </submittedName>
</protein>
<evidence type="ECO:0000313" key="9">
    <source>
        <dbReference type="EMBL" id="MCO6042851.1"/>
    </source>
</evidence>
<keyword evidence="4 7" id="KW-0812">Transmembrane</keyword>
<dbReference type="EMBL" id="JAMXLR010000012">
    <property type="protein sequence ID" value="MCO6042851.1"/>
    <property type="molecule type" value="Genomic_DNA"/>
</dbReference>
<keyword evidence="6 7" id="KW-0472">Membrane</keyword>
<dbReference type="AlphaFoldDB" id="A0A9X2JEN4"/>
<keyword evidence="5 7" id="KW-1133">Transmembrane helix</keyword>
<feature type="transmembrane region" description="Helical" evidence="7">
    <location>
        <begin position="113"/>
        <end position="132"/>
    </location>
</feature>
<dbReference type="SMART" id="SM00100">
    <property type="entry name" value="cNMP"/>
    <property type="match status" value="1"/>
</dbReference>
<dbReference type="SUPFAM" id="SSF82689">
    <property type="entry name" value="Mechanosensitive channel protein MscS (YggB), C-terminal domain"/>
    <property type="match status" value="1"/>
</dbReference>
<evidence type="ECO:0000256" key="5">
    <source>
        <dbReference type="ARBA" id="ARBA00022989"/>
    </source>
</evidence>
<dbReference type="PROSITE" id="PS50042">
    <property type="entry name" value="CNMP_BINDING_3"/>
    <property type="match status" value="1"/>
</dbReference>
<proteinExistence type="inferred from homology"/>
<evidence type="ECO:0000256" key="1">
    <source>
        <dbReference type="ARBA" id="ARBA00004651"/>
    </source>
</evidence>
<evidence type="ECO:0000256" key="3">
    <source>
        <dbReference type="ARBA" id="ARBA00022475"/>
    </source>
</evidence>
<feature type="domain" description="Cyclic nucleotide-binding" evidence="8">
    <location>
        <begin position="342"/>
        <end position="465"/>
    </location>
</feature>
<dbReference type="GO" id="GO:0008381">
    <property type="term" value="F:mechanosensitive monoatomic ion channel activity"/>
    <property type="evidence" value="ECO:0007669"/>
    <property type="project" value="InterPro"/>
</dbReference>
<dbReference type="Pfam" id="PF00027">
    <property type="entry name" value="cNMP_binding"/>
    <property type="match status" value="1"/>
</dbReference>
<dbReference type="InterPro" id="IPR049278">
    <property type="entry name" value="MS_channel_C"/>
</dbReference>
<reference evidence="9" key="1">
    <citation type="submission" date="2022-06" db="EMBL/GenBank/DDBJ databases">
        <title>Aeoliella straminimaris, a novel planctomycete from sediments.</title>
        <authorList>
            <person name="Vitorino I.R."/>
            <person name="Lage O.M."/>
        </authorList>
    </citation>
    <scope>NUCLEOTIDE SEQUENCE</scope>
    <source>
        <strain evidence="9">ICT_H6.2</strain>
    </source>
</reference>
<dbReference type="Gene3D" id="2.30.30.60">
    <property type="match status" value="1"/>
</dbReference>
<dbReference type="GO" id="GO:0005886">
    <property type="term" value="C:plasma membrane"/>
    <property type="evidence" value="ECO:0007669"/>
    <property type="project" value="UniProtKB-SubCell"/>
</dbReference>
<feature type="transmembrane region" description="Helical" evidence="7">
    <location>
        <begin position="6"/>
        <end position="23"/>
    </location>
</feature>
<dbReference type="InterPro" id="IPR006685">
    <property type="entry name" value="MscS_channel_2nd"/>
</dbReference>
<dbReference type="PANTHER" id="PTHR30221:SF1">
    <property type="entry name" value="SMALL-CONDUCTANCE MECHANOSENSITIVE CHANNEL"/>
    <property type="match status" value="1"/>
</dbReference>
<dbReference type="InterPro" id="IPR045275">
    <property type="entry name" value="MscS_archaea/bacteria_type"/>
</dbReference>
<comment type="subcellular location">
    <subcellularLocation>
        <location evidence="1">Cell membrane</location>
        <topology evidence="1">Multi-pass membrane protein</topology>
    </subcellularLocation>
</comment>
<comment type="caution">
    <text evidence="9">The sequence shown here is derived from an EMBL/GenBank/DDBJ whole genome shotgun (WGS) entry which is preliminary data.</text>
</comment>
<comment type="similarity">
    <text evidence="2">Belongs to the MscS (TC 1.A.23) family.</text>
</comment>
<dbReference type="Gene3D" id="3.30.70.100">
    <property type="match status" value="1"/>
</dbReference>
<dbReference type="SUPFAM" id="SSF50182">
    <property type="entry name" value="Sm-like ribonucleoproteins"/>
    <property type="match status" value="1"/>
</dbReference>
<dbReference type="Proteomes" id="UP001155241">
    <property type="component" value="Unassembled WGS sequence"/>
</dbReference>
<feature type="transmembrane region" description="Helical" evidence="7">
    <location>
        <begin position="68"/>
        <end position="93"/>
    </location>
</feature>
<evidence type="ECO:0000256" key="4">
    <source>
        <dbReference type="ARBA" id="ARBA00022692"/>
    </source>
</evidence>
<accession>A0A9X2JEN4</accession>